<reference evidence="2 3" key="1">
    <citation type="submission" date="2024-02" db="EMBL/GenBank/DDBJ databases">
        <title>Seven novel Bacillus-like species.</title>
        <authorList>
            <person name="Liu G."/>
        </authorList>
    </citation>
    <scope>NUCLEOTIDE SEQUENCE [LARGE SCALE GENOMIC DNA]</scope>
    <source>
        <strain evidence="2 3">FJAT-52991</strain>
    </source>
</reference>
<keyword evidence="2" id="KW-0808">Transferase</keyword>
<organism evidence="2 3">
    <name type="scientific">Bacillus kandeliae</name>
    <dbReference type="NCBI Taxonomy" id="3129297"/>
    <lineage>
        <taxon>Bacteria</taxon>
        <taxon>Bacillati</taxon>
        <taxon>Bacillota</taxon>
        <taxon>Bacilli</taxon>
        <taxon>Bacillales</taxon>
        <taxon>Bacillaceae</taxon>
        <taxon>Bacillus</taxon>
    </lineage>
</organism>
<dbReference type="EMBL" id="CP147404">
    <property type="protein sequence ID" value="WXB92125.1"/>
    <property type="molecule type" value="Genomic_DNA"/>
</dbReference>
<dbReference type="Proteomes" id="UP001387364">
    <property type="component" value="Chromosome"/>
</dbReference>
<protein>
    <submittedName>
        <fullName evidence="2">Serine/threonine protein kinase</fullName>
    </submittedName>
</protein>
<keyword evidence="3" id="KW-1185">Reference proteome</keyword>
<dbReference type="RefSeq" id="WP_338750306.1">
    <property type="nucleotide sequence ID" value="NZ_CP147404.1"/>
</dbReference>
<dbReference type="Gene3D" id="3.30.200.20">
    <property type="entry name" value="Phosphorylase Kinase, domain 1"/>
    <property type="match status" value="1"/>
</dbReference>
<dbReference type="GO" id="GO:0004674">
    <property type="term" value="F:protein serine/threonine kinase activity"/>
    <property type="evidence" value="ECO:0007669"/>
    <property type="project" value="UniProtKB-KW"/>
</dbReference>
<keyword evidence="2" id="KW-0723">Serine/threonine-protein kinase</keyword>
<evidence type="ECO:0000313" key="3">
    <source>
        <dbReference type="Proteomes" id="UP001387364"/>
    </source>
</evidence>
<feature type="domain" description="Protein kinase" evidence="1">
    <location>
        <begin position="33"/>
        <end position="231"/>
    </location>
</feature>
<dbReference type="InterPro" id="IPR011009">
    <property type="entry name" value="Kinase-like_dom_sf"/>
</dbReference>
<accession>A0ABZ2N3K0</accession>
<evidence type="ECO:0000313" key="2">
    <source>
        <dbReference type="EMBL" id="WXB92125.1"/>
    </source>
</evidence>
<dbReference type="InterPro" id="IPR052396">
    <property type="entry name" value="Meiotic_Drive_Suppr_Kinase"/>
</dbReference>
<dbReference type="InterPro" id="IPR000719">
    <property type="entry name" value="Prot_kinase_dom"/>
</dbReference>
<dbReference type="Gene3D" id="1.10.510.10">
    <property type="entry name" value="Transferase(Phosphotransferase) domain 1"/>
    <property type="match status" value="1"/>
</dbReference>
<sequence>MKEDNWKDITFLIKELEIIADSENKLVTIQSLPDQLTCVGKGTDAAVFVHADFPQYAFKIFAYGKEEKRWNETKAYEKLNNHPYFPKFYGTGERFVVISYEHGTNLYDCLIAGIYIPPRMIEQVDEAIAYARQVGLNPRDIHLKNIIMQGHTIKLIDVSEYVLPGNDERWEHLKEGYRMYYPLIAHRKIPVELIDFAKAHYQKYKTIGFSKKMINQVLSVFSKNNDKEDAQ</sequence>
<proteinExistence type="predicted"/>
<gene>
    <name evidence="2" type="ORF">WDJ61_12780</name>
</gene>
<dbReference type="PANTHER" id="PTHR37171">
    <property type="entry name" value="SERINE/THREONINE-PROTEIN KINASE YRZF-RELATED"/>
    <property type="match status" value="1"/>
</dbReference>
<dbReference type="PROSITE" id="PS50011">
    <property type="entry name" value="PROTEIN_KINASE_DOM"/>
    <property type="match status" value="1"/>
</dbReference>
<name>A0ABZ2N3K0_9BACI</name>
<dbReference type="PANTHER" id="PTHR37171:SF1">
    <property type="entry name" value="SERINE_THREONINE-PROTEIN KINASE YRZF-RELATED"/>
    <property type="match status" value="1"/>
</dbReference>
<keyword evidence="2" id="KW-0418">Kinase</keyword>
<dbReference type="SUPFAM" id="SSF56112">
    <property type="entry name" value="Protein kinase-like (PK-like)"/>
    <property type="match status" value="1"/>
</dbReference>
<evidence type="ECO:0000259" key="1">
    <source>
        <dbReference type="PROSITE" id="PS50011"/>
    </source>
</evidence>